<dbReference type="GO" id="GO:0034314">
    <property type="term" value="P:Arp2/3 complex-mediated actin nucleation"/>
    <property type="evidence" value="ECO:0007669"/>
    <property type="project" value="InterPro"/>
</dbReference>
<feature type="non-terminal residue" evidence="7">
    <location>
        <position position="1"/>
    </location>
</feature>
<proteinExistence type="inferred from homology"/>
<evidence type="ECO:0000313" key="7">
    <source>
        <dbReference type="EMBL" id="WMV14025.1"/>
    </source>
</evidence>
<evidence type="ECO:0000256" key="3">
    <source>
        <dbReference type="ARBA" id="ARBA00022490"/>
    </source>
</evidence>
<keyword evidence="3" id="KW-0963">Cytoplasm</keyword>
<evidence type="ECO:0000313" key="8">
    <source>
        <dbReference type="Proteomes" id="UP001234989"/>
    </source>
</evidence>
<reference evidence="7" key="1">
    <citation type="submission" date="2023-08" db="EMBL/GenBank/DDBJ databases">
        <title>A de novo genome assembly of Solanum verrucosum Schlechtendal, a Mexican diploid species geographically isolated from the other diploid A-genome species in potato relatives.</title>
        <authorList>
            <person name="Hosaka K."/>
        </authorList>
    </citation>
    <scope>NUCLEOTIDE SEQUENCE</scope>
    <source>
        <tissue evidence="7">Young leaves</tissue>
    </source>
</reference>
<name>A0AAF0Q3A9_SOLVR</name>
<evidence type="ECO:0000256" key="4">
    <source>
        <dbReference type="ARBA" id="ARBA00023203"/>
    </source>
</evidence>
<dbReference type="GO" id="GO:0005885">
    <property type="term" value="C:Arp2/3 protein complex"/>
    <property type="evidence" value="ECO:0007669"/>
    <property type="project" value="InterPro"/>
</dbReference>
<keyword evidence="4" id="KW-0009">Actin-binding</keyword>
<keyword evidence="8" id="KW-1185">Reference proteome</keyword>
<accession>A0AAF0Q3A9</accession>
<evidence type="ECO:0000256" key="5">
    <source>
        <dbReference type="ARBA" id="ARBA00023212"/>
    </source>
</evidence>
<sequence>CCSFPSFVVVLMVCWDGWHAFRGGRNASCFVLRAREPWAAFAEAWAFDHCVRRIGDIVSLTSAFDVIVFANEWKVVPETAVFLGPTIPSNLHLVNAFDLVLMNGMDPISGYHSSFVDEEGVSKACGCPLLPLKSHINEPDSDAEQEDATSDIVDEAITFFRANIFFKNFDYKSSADKLLIYLTLYINLALKRLEGSRTLAEGKKSIINLGLEKIVIPGEAGFPFPGLFASPKSQQDAGKLCFATLLSSN</sequence>
<feature type="signal peptide" evidence="6">
    <location>
        <begin position="1"/>
        <end position="20"/>
    </location>
</feature>
<dbReference type="SUPFAM" id="SSF69060">
    <property type="entry name" value="Arp2/3 complex 21 kDa subunit ARPC3"/>
    <property type="match status" value="1"/>
</dbReference>
<feature type="chain" id="PRO_5042018721" evidence="6">
    <location>
        <begin position="21"/>
        <end position="249"/>
    </location>
</feature>
<comment type="similarity">
    <text evidence="2">Belongs to the ARPC3 family.</text>
</comment>
<organism evidence="7 8">
    <name type="scientific">Solanum verrucosum</name>
    <dbReference type="NCBI Taxonomy" id="315347"/>
    <lineage>
        <taxon>Eukaryota</taxon>
        <taxon>Viridiplantae</taxon>
        <taxon>Streptophyta</taxon>
        <taxon>Embryophyta</taxon>
        <taxon>Tracheophyta</taxon>
        <taxon>Spermatophyta</taxon>
        <taxon>Magnoliopsida</taxon>
        <taxon>eudicotyledons</taxon>
        <taxon>Gunneridae</taxon>
        <taxon>Pentapetalae</taxon>
        <taxon>asterids</taxon>
        <taxon>lamiids</taxon>
        <taxon>Solanales</taxon>
        <taxon>Solanaceae</taxon>
        <taxon>Solanoideae</taxon>
        <taxon>Solaneae</taxon>
        <taxon>Solanum</taxon>
    </lineage>
</organism>
<gene>
    <name evidence="7" type="ORF">MTR67_007410</name>
</gene>
<keyword evidence="6" id="KW-0732">Signal</keyword>
<dbReference type="EMBL" id="CP133613">
    <property type="protein sequence ID" value="WMV14025.1"/>
    <property type="molecule type" value="Genomic_DNA"/>
</dbReference>
<dbReference type="GO" id="GO:0003779">
    <property type="term" value="F:actin binding"/>
    <property type="evidence" value="ECO:0007669"/>
    <property type="project" value="UniProtKB-KW"/>
</dbReference>
<dbReference type="Gene3D" id="1.10.1760.10">
    <property type="entry name" value="Actin-related protein 2/3 complex subunit 3"/>
    <property type="match status" value="1"/>
</dbReference>
<dbReference type="Proteomes" id="UP001234989">
    <property type="component" value="Chromosome 2"/>
</dbReference>
<dbReference type="AlphaFoldDB" id="A0AAF0Q3A9"/>
<dbReference type="GO" id="GO:0030833">
    <property type="term" value="P:regulation of actin filament polymerization"/>
    <property type="evidence" value="ECO:0007669"/>
    <property type="project" value="InterPro"/>
</dbReference>
<dbReference type="PANTHER" id="PTHR12391">
    <property type="entry name" value="ARP2/3 COMPLEX 21 KD SUBUNIT"/>
    <property type="match status" value="1"/>
</dbReference>
<keyword evidence="5" id="KW-0206">Cytoskeleton</keyword>
<protein>
    <submittedName>
        <fullName evidence="7">Uncharacterized protein</fullName>
    </submittedName>
</protein>
<comment type="subcellular location">
    <subcellularLocation>
        <location evidence="1">Cytoplasm</location>
        <location evidence="1">Cytoskeleton</location>
    </subcellularLocation>
</comment>
<evidence type="ECO:0000256" key="1">
    <source>
        <dbReference type="ARBA" id="ARBA00004245"/>
    </source>
</evidence>
<evidence type="ECO:0000256" key="6">
    <source>
        <dbReference type="SAM" id="SignalP"/>
    </source>
</evidence>
<dbReference type="InterPro" id="IPR007204">
    <property type="entry name" value="ARPC3"/>
</dbReference>
<dbReference type="InterPro" id="IPR036753">
    <property type="entry name" value="ARPC3_sf"/>
</dbReference>
<evidence type="ECO:0000256" key="2">
    <source>
        <dbReference type="ARBA" id="ARBA00010856"/>
    </source>
</evidence>
<dbReference type="Pfam" id="PF04062">
    <property type="entry name" value="P21-Arc"/>
    <property type="match status" value="1"/>
</dbReference>